<proteinExistence type="predicted"/>
<comment type="caution">
    <text evidence="2">The sequence shown here is derived from an EMBL/GenBank/DDBJ whole genome shotgun (WGS) entry which is preliminary data.</text>
</comment>
<evidence type="ECO:0000313" key="2">
    <source>
        <dbReference type="EMBL" id="PST36593.1"/>
    </source>
</evidence>
<sequence length="194" mass="20754">MKKIMSILLSIVMSTSLVIPTFAEAPPYSIDKVATKVVIDQHELRDIYDKYASVTDETVVEDMLMEDFGFSRSEVKELLEVSKSGSGGSTGASRASSITGRLPATAAIGTVVNIVYTIDLQEMKDLATITNFIARQVGGAGAGVAVAALVAKTVLAAAQKGGINYAKVTISYTYGYNNDGVLGWTPGYTKYEYW</sequence>
<protein>
    <recommendedName>
        <fullName evidence="4">DUF1002 domain-containing protein</fullName>
    </recommendedName>
</protein>
<keyword evidence="1" id="KW-0732">Signal</keyword>
<dbReference type="AlphaFoldDB" id="A0A2T3FMW9"/>
<reference evidence="2 3" key="1">
    <citation type="submission" date="2018-03" db="EMBL/GenBank/DDBJ databases">
        <title>Lachnoclostridium SNUG30386 gen.nov., sp.nov., isolated from human faeces.</title>
        <authorList>
            <person name="Seo B."/>
            <person name="Jeon K."/>
            <person name="Ko G."/>
        </authorList>
    </citation>
    <scope>NUCLEOTIDE SEQUENCE [LARGE SCALE GENOMIC DNA]</scope>
    <source>
        <strain evidence="2 3">SNUG30386</strain>
    </source>
</reference>
<name>A0A2T3FMW9_9CLOT</name>
<keyword evidence="3" id="KW-1185">Reference proteome</keyword>
<evidence type="ECO:0000256" key="1">
    <source>
        <dbReference type="SAM" id="SignalP"/>
    </source>
</evidence>
<evidence type="ECO:0008006" key="4">
    <source>
        <dbReference type="Google" id="ProtNLM"/>
    </source>
</evidence>
<feature type="chain" id="PRO_5015629993" description="DUF1002 domain-containing protein" evidence="1">
    <location>
        <begin position="26"/>
        <end position="194"/>
    </location>
</feature>
<gene>
    <name evidence="2" type="ORF">C7U56_12530</name>
</gene>
<accession>A0A2T3FMW9</accession>
<dbReference type="EMBL" id="PYLO01000004">
    <property type="protein sequence ID" value="PST36593.1"/>
    <property type="molecule type" value="Genomic_DNA"/>
</dbReference>
<feature type="signal peptide" evidence="1">
    <location>
        <begin position="1"/>
        <end position="25"/>
    </location>
</feature>
<evidence type="ECO:0000313" key="3">
    <source>
        <dbReference type="Proteomes" id="UP000241048"/>
    </source>
</evidence>
<organism evidence="2 3">
    <name type="scientific">Clostridium fessum</name>
    <dbReference type="NCBI Taxonomy" id="2126740"/>
    <lineage>
        <taxon>Bacteria</taxon>
        <taxon>Bacillati</taxon>
        <taxon>Bacillota</taxon>
        <taxon>Clostridia</taxon>
        <taxon>Eubacteriales</taxon>
        <taxon>Clostridiaceae</taxon>
        <taxon>Clostridium</taxon>
    </lineage>
</organism>
<dbReference type="RefSeq" id="WP_107001484.1">
    <property type="nucleotide sequence ID" value="NZ_CAUWBW010000001.1"/>
</dbReference>
<dbReference type="Proteomes" id="UP000241048">
    <property type="component" value="Unassembled WGS sequence"/>
</dbReference>